<sequence length="497" mass="54599">MVTAKPTIRLAGSAAVGALETAPRPTILQFAEPDCVLTLLDILRHPEWKTALSNKVAAERTSEKRLRLYQPVHRLFHLVLVDAACTRPGEPRLDPKRVEKAGFVIRRVRKSALQGWMRQGETVLGWKDLPEDVTAAHRDDDPDPEIRRQRSLGKNRGLLARTSHPDPLQGLSESVHPLFAAPPDVCSARGKTFYYGMLPLTSDDMAPQASSPPFDDAFLQNRIPKGFVAAAAQSGPTALSRQDFLDMLRFLERDVGAFTDSKEGQELLKILETIPSAPGSAGTTLRAVLEKAYDEMDGVGEKGLRSLPSHWPALSAAQARAVRLAIKEALTARWRATAPRRRRFDGIGDTYVVCVFVRLKGENGCPCRTVWSAPSEVFEIVPWYESSGHPPVSVTLPALDKKALSRLKPNVAFTVPPSLRKTLEKLDMNKLLDGSHEEGTGSFGMICGFNIPIITLCAFIVLQIFLGLLHIVFFWLPFVRLCIPFPGSGSSGSDSEG</sequence>
<dbReference type="AlphaFoldDB" id="A0A832A8H8"/>
<name>A0A832A8H8_9BACT</name>
<keyword evidence="2" id="KW-1133">Transmembrane helix</keyword>
<organism evidence="3">
    <name type="scientific">Desulfacinum infernum</name>
    <dbReference type="NCBI Taxonomy" id="35837"/>
    <lineage>
        <taxon>Bacteria</taxon>
        <taxon>Pseudomonadati</taxon>
        <taxon>Thermodesulfobacteriota</taxon>
        <taxon>Syntrophobacteria</taxon>
        <taxon>Syntrophobacterales</taxon>
        <taxon>Syntrophobacteraceae</taxon>
        <taxon>Desulfacinum</taxon>
    </lineage>
</organism>
<feature type="region of interest" description="Disordered" evidence="1">
    <location>
        <begin position="135"/>
        <end position="167"/>
    </location>
</feature>
<evidence type="ECO:0000256" key="2">
    <source>
        <dbReference type="SAM" id="Phobius"/>
    </source>
</evidence>
<dbReference type="EMBL" id="DSTK01000039">
    <property type="protein sequence ID" value="HFK98435.1"/>
    <property type="molecule type" value="Genomic_DNA"/>
</dbReference>
<accession>A0A832A8H8</accession>
<gene>
    <name evidence="3" type="ORF">ENS06_14070</name>
</gene>
<feature type="compositionally biased region" description="Basic and acidic residues" evidence="1">
    <location>
        <begin position="135"/>
        <end position="148"/>
    </location>
</feature>
<evidence type="ECO:0000313" key="3">
    <source>
        <dbReference type="EMBL" id="HFK98435.1"/>
    </source>
</evidence>
<protein>
    <submittedName>
        <fullName evidence="3">Uncharacterized protein</fullName>
    </submittedName>
</protein>
<feature type="transmembrane region" description="Helical" evidence="2">
    <location>
        <begin position="453"/>
        <end position="476"/>
    </location>
</feature>
<keyword evidence="2" id="KW-0472">Membrane</keyword>
<keyword evidence="2" id="KW-0812">Transmembrane</keyword>
<proteinExistence type="predicted"/>
<reference evidence="3" key="1">
    <citation type="journal article" date="2020" name="mSystems">
        <title>Genome- and Community-Level Interaction Insights into Carbon Utilization and Element Cycling Functions of Hydrothermarchaeota in Hydrothermal Sediment.</title>
        <authorList>
            <person name="Zhou Z."/>
            <person name="Liu Y."/>
            <person name="Xu W."/>
            <person name="Pan J."/>
            <person name="Luo Z.H."/>
            <person name="Li M."/>
        </authorList>
    </citation>
    <scope>NUCLEOTIDE SEQUENCE [LARGE SCALE GENOMIC DNA]</scope>
    <source>
        <strain evidence="3">SpSt-456</strain>
    </source>
</reference>
<comment type="caution">
    <text evidence="3">The sequence shown here is derived from an EMBL/GenBank/DDBJ whole genome shotgun (WGS) entry which is preliminary data.</text>
</comment>
<evidence type="ECO:0000256" key="1">
    <source>
        <dbReference type="SAM" id="MobiDB-lite"/>
    </source>
</evidence>